<evidence type="ECO:0000256" key="1">
    <source>
        <dbReference type="SAM" id="SignalP"/>
    </source>
</evidence>
<accession>A0A921IKA8</accession>
<dbReference type="PROSITE" id="PS51257">
    <property type="entry name" value="PROKAR_LIPOPROTEIN"/>
    <property type="match status" value="1"/>
</dbReference>
<keyword evidence="1" id="KW-0732">Signal</keyword>
<comment type="caution">
    <text evidence="2">The sequence shown here is derived from an EMBL/GenBank/DDBJ whole genome shotgun (WGS) entry which is preliminary data.</text>
</comment>
<sequence length="195" mass="21221">MKKQSWFLLLATLFTAVLLCGCSQYDGQYENTDFLTDGMNHYAALMWVGRTQKDGSYSLQTGSFSGVHTLRSFSVEKDQTLCEVTSTLTCSNGEAKLLVVDTGDDALVAQWPLDSEESMAVTLPAGDYDLRIAGKSAKMDGEIRMALNGEPMAWDGMLDTVKETLEDVLTGTGETAVSEVIDSLQEAFDDEQNAA</sequence>
<dbReference type="AlphaFoldDB" id="A0A921IKA8"/>
<gene>
    <name evidence="2" type="ORF">K8V20_05820</name>
</gene>
<reference evidence="2" key="1">
    <citation type="journal article" date="2021" name="PeerJ">
        <title>Extensive microbial diversity within the chicken gut microbiome revealed by metagenomics and culture.</title>
        <authorList>
            <person name="Gilroy R."/>
            <person name="Ravi A."/>
            <person name="Getino M."/>
            <person name="Pursley I."/>
            <person name="Horton D.L."/>
            <person name="Alikhan N.F."/>
            <person name="Baker D."/>
            <person name="Gharbi K."/>
            <person name="Hall N."/>
            <person name="Watson M."/>
            <person name="Adriaenssens E.M."/>
            <person name="Foster-Nyarko E."/>
            <person name="Jarju S."/>
            <person name="Secka A."/>
            <person name="Antonio M."/>
            <person name="Oren A."/>
            <person name="Chaudhuri R.R."/>
            <person name="La Ragione R."/>
            <person name="Hildebrand F."/>
            <person name="Pallen M.J."/>
        </authorList>
    </citation>
    <scope>NUCLEOTIDE SEQUENCE</scope>
    <source>
        <strain evidence="2">ChiBcec21-2208</strain>
    </source>
</reference>
<proteinExistence type="predicted"/>
<name>A0A921IKA8_9FIRM</name>
<evidence type="ECO:0000313" key="2">
    <source>
        <dbReference type="EMBL" id="HJG28146.1"/>
    </source>
</evidence>
<reference evidence="2" key="2">
    <citation type="submission" date="2021-09" db="EMBL/GenBank/DDBJ databases">
        <authorList>
            <person name="Gilroy R."/>
        </authorList>
    </citation>
    <scope>NUCLEOTIDE SEQUENCE</scope>
    <source>
        <strain evidence="2">ChiBcec21-2208</strain>
    </source>
</reference>
<feature type="chain" id="PRO_5036789850" evidence="1">
    <location>
        <begin position="26"/>
        <end position="195"/>
    </location>
</feature>
<organism evidence="2 3">
    <name type="scientific">Subdoligranulum variabile</name>
    <dbReference type="NCBI Taxonomy" id="214851"/>
    <lineage>
        <taxon>Bacteria</taxon>
        <taxon>Bacillati</taxon>
        <taxon>Bacillota</taxon>
        <taxon>Clostridia</taxon>
        <taxon>Eubacteriales</taxon>
        <taxon>Oscillospiraceae</taxon>
        <taxon>Subdoligranulum</taxon>
    </lineage>
</organism>
<dbReference type="Proteomes" id="UP000782880">
    <property type="component" value="Unassembled WGS sequence"/>
</dbReference>
<evidence type="ECO:0000313" key="3">
    <source>
        <dbReference type="Proteomes" id="UP000782880"/>
    </source>
</evidence>
<dbReference type="EMBL" id="DYVE01000151">
    <property type="protein sequence ID" value="HJG28146.1"/>
    <property type="molecule type" value="Genomic_DNA"/>
</dbReference>
<feature type="signal peptide" evidence="1">
    <location>
        <begin position="1"/>
        <end position="25"/>
    </location>
</feature>
<protein>
    <submittedName>
        <fullName evidence="2">Uncharacterized protein</fullName>
    </submittedName>
</protein>